<dbReference type="AlphaFoldDB" id="A0A4Y2VZB9"/>
<dbReference type="Proteomes" id="UP000499080">
    <property type="component" value="Unassembled WGS sequence"/>
</dbReference>
<keyword evidence="2" id="KW-1185">Reference proteome</keyword>
<sequence length="125" mass="13994">MEHGSCPGDICLRPFKQKTTTVPKGRLSLWNFFPLSLSVIDFPPAERAFFVRVARPDVFGEKGSFLSIRTMPAVIVAFGGRSEVPLSLIEDLGRSRILRSLSFNGLRNQRVKDINLSLKSDESKK</sequence>
<gene>
    <name evidence="1" type="ORF">AVEN_231469_1</name>
</gene>
<evidence type="ECO:0000313" key="1">
    <source>
        <dbReference type="EMBL" id="GBO30042.1"/>
    </source>
</evidence>
<comment type="caution">
    <text evidence="1">The sequence shown here is derived from an EMBL/GenBank/DDBJ whole genome shotgun (WGS) entry which is preliminary data.</text>
</comment>
<protein>
    <submittedName>
        <fullName evidence="1">Uncharacterized protein</fullName>
    </submittedName>
</protein>
<proteinExistence type="predicted"/>
<name>A0A4Y2VZB9_ARAVE</name>
<organism evidence="1 2">
    <name type="scientific">Araneus ventricosus</name>
    <name type="common">Orbweaver spider</name>
    <name type="synonym">Epeira ventricosa</name>
    <dbReference type="NCBI Taxonomy" id="182803"/>
    <lineage>
        <taxon>Eukaryota</taxon>
        <taxon>Metazoa</taxon>
        <taxon>Ecdysozoa</taxon>
        <taxon>Arthropoda</taxon>
        <taxon>Chelicerata</taxon>
        <taxon>Arachnida</taxon>
        <taxon>Araneae</taxon>
        <taxon>Araneomorphae</taxon>
        <taxon>Entelegynae</taxon>
        <taxon>Araneoidea</taxon>
        <taxon>Araneidae</taxon>
        <taxon>Araneus</taxon>
    </lineage>
</organism>
<accession>A0A4Y2VZB9</accession>
<reference evidence="1 2" key="1">
    <citation type="journal article" date="2019" name="Sci. Rep.">
        <title>Orb-weaving spider Araneus ventricosus genome elucidates the spidroin gene catalogue.</title>
        <authorList>
            <person name="Kono N."/>
            <person name="Nakamura H."/>
            <person name="Ohtoshi R."/>
            <person name="Moran D.A.P."/>
            <person name="Shinohara A."/>
            <person name="Yoshida Y."/>
            <person name="Fujiwara M."/>
            <person name="Mori M."/>
            <person name="Tomita M."/>
            <person name="Arakawa K."/>
        </authorList>
    </citation>
    <scope>NUCLEOTIDE SEQUENCE [LARGE SCALE GENOMIC DNA]</scope>
</reference>
<evidence type="ECO:0000313" key="2">
    <source>
        <dbReference type="Proteomes" id="UP000499080"/>
    </source>
</evidence>
<dbReference type="EMBL" id="BGPR01053239">
    <property type="protein sequence ID" value="GBO30042.1"/>
    <property type="molecule type" value="Genomic_DNA"/>
</dbReference>